<dbReference type="Pfam" id="PF05347">
    <property type="entry name" value="Complex1_LYR"/>
    <property type="match status" value="1"/>
</dbReference>
<reference evidence="3" key="1">
    <citation type="submission" date="2022-11" db="EMBL/GenBank/DDBJ databases">
        <authorList>
            <person name="Morgan W.R."/>
            <person name="Tartar A."/>
        </authorList>
    </citation>
    <scope>NUCLEOTIDE SEQUENCE</scope>
    <source>
        <strain evidence="3">ARSEF 373</strain>
    </source>
</reference>
<feature type="domain" description="Complex 1 LYR protein" evidence="2">
    <location>
        <begin position="7"/>
        <end position="58"/>
    </location>
</feature>
<reference evidence="3" key="2">
    <citation type="journal article" date="2023" name="Microbiol Resour">
        <title>Decontamination and Annotation of the Draft Genome Sequence of the Oomycete Lagenidium giganteum ARSEF 373.</title>
        <authorList>
            <person name="Morgan W.R."/>
            <person name="Tartar A."/>
        </authorList>
    </citation>
    <scope>NUCLEOTIDE SEQUENCE</scope>
    <source>
        <strain evidence="3">ARSEF 373</strain>
    </source>
</reference>
<evidence type="ECO:0000259" key="2">
    <source>
        <dbReference type="Pfam" id="PF05347"/>
    </source>
</evidence>
<protein>
    <recommendedName>
        <fullName evidence="2">Complex 1 LYR protein domain-containing protein</fullName>
    </recommendedName>
</protein>
<dbReference type="AlphaFoldDB" id="A0AAV2Z3S0"/>
<name>A0AAV2Z3S0_9STRA</name>
<accession>A0AAV2Z3S0</accession>
<evidence type="ECO:0000256" key="1">
    <source>
        <dbReference type="SAM" id="MobiDB-lite"/>
    </source>
</evidence>
<dbReference type="CDD" id="cd20251">
    <property type="entry name" value="Complex1_LYR_SF"/>
    <property type="match status" value="1"/>
</dbReference>
<dbReference type="EMBL" id="DAKRPA010000056">
    <property type="protein sequence ID" value="DBA00931.1"/>
    <property type="molecule type" value="Genomic_DNA"/>
</dbReference>
<dbReference type="InterPro" id="IPR008011">
    <property type="entry name" value="Complex1_LYR_dom"/>
</dbReference>
<keyword evidence="4" id="KW-1185">Reference proteome</keyword>
<evidence type="ECO:0000313" key="4">
    <source>
        <dbReference type="Proteomes" id="UP001146120"/>
    </source>
</evidence>
<feature type="compositionally biased region" description="Low complexity" evidence="1">
    <location>
        <begin position="82"/>
        <end position="96"/>
    </location>
</feature>
<sequence length="106" mass="11633">MATQAKDVVHMYRRILKLAARYPSIKRDAIIRDIKLEFHENKALTDAAVIEQKVLAARAGIAELAQYAGLNPQATNWTVEMGRQSGGQRSNGSNGNVKVVGENKAE</sequence>
<evidence type="ECO:0000313" key="3">
    <source>
        <dbReference type="EMBL" id="DBA00931.1"/>
    </source>
</evidence>
<organism evidence="3 4">
    <name type="scientific">Lagenidium giganteum</name>
    <dbReference type="NCBI Taxonomy" id="4803"/>
    <lineage>
        <taxon>Eukaryota</taxon>
        <taxon>Sar</taxon>
        <taxon>Stramenopiles</taxon>
        <taxon>Oomycota</taxon>
        <taxon>Peronosporomycetes</taxon>
        <taxon>Pythiales</taxon>
        <taxon>Pythiaceae</taxon>
    </lineage>
</organism>
<gene>
    <name evidence="3" type="ORF">N0F65_006131</name>
</gene>
<comment type="caution">
    <text evidence="3">The sequence shown here is derived from an EMBL/GenBank/DDBJ whole genome shotgun (WGS) entry which is preliminary data.</text>
</comment>
<feature type="region of interest" description="Disordered" evidence="1">
    <location>
        <begin position="82"/>
        <end position="106"/>
    </location>
</feature>
<proteinExistence type="predicted"/>
<dbReference type="Proteomes" id="UP001146120">
    <property type="component" value="Unassembled WGS sequence"/>
</dbReference>